<evidence type="ECO:0000313" key="3">
    <source>
        <dbReference type="Proteomes" id="UP000799536"/>
    </source>
</evidence>
<dbReference type="Proteomes" id="UP000799536">
    <property type="component" value="Unassembled WGS sequence"/>
</dbReference>
<keyword evidence="1" id="KW-0732">Signal</keyword>
<dbReference type="Gene3D" id="1.10.405.20">
    <property type="match status" value="1"/>
</dbReference>
<keyword evidence="3" id="KW-1185">Reference proteome</keyword>
<dbReference type="Pfam" id="PF13450">
    <property type="entry name" value="NAD_binding_8"/>
    <property type="match status" value="1"/>
</dbReference>
<evidence type="ECO:0000313" key="2">
    <source>
        <dbReference type="EMBL" id="KAF2204083.1"/>
    </source>
</evidence>
<dbReference type="OrthoDB" id="68575at2759"/>
<protein>
    <submittedName>
        <fullName evidence="2">FAD dependent oxidoreductase</fullName>
    </submittedName>
</protein>
<dbReference type="EMBL" id="ML993885">
    <property type="protein sequence ID" value="KAF2204083.1"/>
    <property type="molecule type" value="Genomic_DNA"/>
</dbReference>
<name>A0A9P4MYA7_9PLEO</name>
<proteinExistence type="predicted"/>
<dbReference type="SUPFAM" id="SSF51905">
    <property type="entry name" value="FAD/NAD(P)-binding domain"/>
    <property type="match status" value="1"/>
</dbReference>
<comment type="caution">
    <text evidence="2">The sequence shown here is derived from an EMBL/GenBank/DDBJ whole genome shotgun (WGS) entry which is preliminary data.</text>
</comment>
<dbReference type="AlphaFoldDB" id="A0A9P4MYA7"/>
<feature type="chain" id="PRO_5040241327" evidence="1">
    <location>
        <begin position="21"/>
        <end position="458"/>
    </location>
</feature>
<gene>
    <name evidence="2" type="ORF">GQ43DRAFT_388671</name>
</gene>
<sequence length="458" mass="50590">MKTSILLSSLVSGLVPFTCAAGIKDQFDESNYAKDFFIERDVAVIGGGASGTYGAINLKSLQKSVVLVEREGVLGGHTNTWHDIATGVDVDYGVQAFLNIPTVRDYFTLLGVTSKSLSFPPQTRSYVDFQTAQLVTGVKSNLTGYYQQLSKYPWISTSWNLPTPVPEDLLLPFGDFIRKYNLQDAAYGVYFTGQGFANILDQLTINVFKFVLDTSASGLPIVPATNNSEIYVRAATSLGKDVLLSSTIVAAKRPSNDDDSGIYLVVKTPSGFKLIKAKKLLISIPPLLDNMRPFGLDNTETSLFSQWSYTDYYTMLVKNTGLPSGFQFANANSAAETFHIPQLPAPYQITETRIPGLFYVWYGSPNRLTEAQVKSDVTTVIGRLTNGTENKPEFVEFRSHTPFKLVVSKENILGGFYDRLESLQGHRDTWYTGAAFSVHQVGILWNFTQTVVQQIVKT</sequence>
<dbReference type="Gene3D" id="3.50.50.60">
    <property type="entry name" value="FAD/NAD(P)-binding domain"/>
    <property type="match status" value="1"/>
</dbReference>
<dbReference type="Gene3D" id="3.30.70.1990">
    <property type="match status" value="1"/>
</dbReference>
<accession>A0A9P4MYA7</accession>
<evidence type="ECO:0000256" key="1">
    <source>
        <dbReference type="SAM" id="SignalP"/>
    </source>
</evidence>
<organism evidence="2 3">
    <name type="scientific">Delitschia confertaspora ATCC 74209</name>
    <dbReference type="NCBI Taxonomy" id="1513339"/>
    <lineage>
        <taxon>Eukaryota</taxon>
        <taxon>Fungi</taxon>
        <taxon>Dikarya</taxon>
        <taxon>Ascomycota</taxon>
        <taxon>Pezizomycotina</taxon>
        <taxon>Dothideomycetes</taxon>
        <taxon>Pleosporomycetidae</taxon>
        <taxon>Pleosporales</taxon>
        <taxon>Delitschiaceae</taxon>
        <taxon>Delitschia</taxon>
    </lineage>
</organism>
<feature type="signal peptide" evidence="1">
    <location>
        <begin position="1"/>
        <end position="20"/>
    </location>
</feature>
<dbReference type="InterPro" id="IPR036188">
    <property type="entry name" value="FAD/NAD-bd_sf"/>
</dbReference>
<reference evidence="2" key="1">
    <citation type="journal article" date="2020" name="Stud. Mycol.">
        <title>101 Dothideomycetes genomes: a test case for predicting lifestyles and emergence of pathogens.</title>
        <authorList>
            <person name="Haridas S."/>
            <person name="Albert R."/>
            <person name="Binder M."/>
            <person name="Bloem J."/>
            <person name="Labutti K."/>
            <person name="Salamov A."/>
            <person name="Andreopoulos B."/>
            <person name="Baker S."/>
            <person name="Barry K."/>
            <person name="Bills G."/>
            <person name="Bluhm B."/>
            <person name="Cannon C."/>
            <person name="Castanera R."/>
            <person name="Culley D."/>
            <person name="Daum C."/>
            <person name="Ezra D."/>
            <person name="Gonzalez J."/>
            <person name="Henrissat B."/>
            <person name="Kuo A."/>
            <person name="Liang C."/>
            <person name="Lipzen A."/>
            <person name="Lutzoni F."/>
            <person name="Magnuson J."/>
            <person name="Mondo S."/>
            <person name="Nolan M."/>
            <person name="Ohm R."/>
            <person name="Pangilinan J."/>
            <person name="Park H.-J."/>
            <person name="Ramirez L."/>
            <person name="Alfaro M."/>
            <person name="Sun H."/>
            <person name="Tritt A."/>
            <person name="Yoshinaga Y."/>
            <person name="Zwiers L.-H."/>
            <person name="Turgeon B."/>
            <person name="Goodwin S."/>
            <person name="Spatafora J."/>
            <person name="Crous P."/>
            <person name="Grigoriev I."/>
        </authorList>
    </citation>
    <scope>NUCLEOTIDE SEQUENCE</scope>
    <source>
        <strain evidence="2">ATCC 74209</strain>
    </source>
</reference>